<evidence type="ECO:0000256" key="13">
    <source>
        <dbReference type="HAMAP-Rule" id="MF_00969"/>
    </source>
</evidence>
<keyword evidence="2 13" id="KW-0963">Cytoplasm</keyword>
<dbReference type="InterPro" id="IPR005118">
    <property type="entry name" value="TRCF_C"/>
</dbReference>
<evidence type="ECO:0000313" key="17">
    <source>
        <dbReference type="Proteomes" id="UP000515819"/>
    </source>
</evidence>
<dbReference type="InterPro" id="IPR037235">
    <property type="entry name" value="TRCF-like_C_D7"/>
</dbReference>
<dbReference type="EC" id="3.6.4.-" evidence="13"/>
<dbReference type="Gene3D" id="3.40.50.300">
    <property type="entry name" value="P-loop containing nucleotide triphosphate hydrolases"/>
    <property type="match status" value="2"/>
</dbReference>
<comment type="similarity">
    <text evidence="10 13">In the N-terminal section; belongs to the UvrB family.</text>
</comment>
<dbReference type="Gene3D" id="3.90.1150.50">
    <property type="entry name" value="Transcription-repair-coupling factor, D7 domain"/>
    <property type="match status" value="1"/>
</dbReference>
<dbReference type="CDD" id="cd17991">
    <property type="entry name" value="DEXHc_TRCF"/>
    <property type="match status" value="1"/>
</dbReference>
<dbReference type="SMART" id="SM01058">
    <property type="entry name" value="CarD_TRCF"/>
    <property type="match status" value="1"/>
</dbReference>
<accession>A0A7G9FLF0</accession>
<dbReference type="SUPFAM" id="SSF143517">
    <property type="entry name" value="TRCF domain-like"/>
    <property type="match status" value="1"/>
</dbReference>
<keyword evidence="4 13" id="KW-0227">DNA damage</keyword>
<dbReference type="NCBIfam" id="TIGR00580">
    <property type="entry name" value="mfd"/>
    <property type="match status" value="1"/>
</dbReference>
<evidence type="ECO:0000256" key="10">
    <source>
        <dbReference type="ARBA" id="ARBA00061104"/>
    </source>
</evidence>
<organism evidence="16 17">
    <name type="scientific">Wujia chipingensis</name>
    <dbReference type="NCBI Taxonomy" id="2763670"/>
    <lineage>
        <taxon>Bacteria</taxon>
        <taxon>Bacillati</taxon>
        <taxon>Bacillota</taxon>
        <taxon>Clostridia</taxon>
        <taxon>Lachnospirales</taxon>
        <taxon>Lachnospiraceae</taxon>
        <taxon>Wujia</taxon>
    </lineage>
</organism>
<keyword evidence="7 13" id="KW-0067">ATP-binding</keyword>
<comment type="similarity">
    <text evidence="11 13">In the C-terminal section; belongs to the helicase family. RecG subfamily.</text>
</comment>
<evidence type="ECO:0000256" key="7">
    <source>
        <dbReference type="ARBA" id="ARBA00022840"/>
    </source>
</evidence>
<dbReference type="InterPro" id="IPR036101">
    <property type="entry name" value="CarD-like/TRCF_RID_sf"/>
</dbReference>
<dbReference type="Gene3D" id="3.40.50.11180">
    <property type="match status" value="1"/>
</dbReference>
<comment type="subcellular location">
    <subcellularLocation>
        <location evidence="1 13">Cytoplasm</location>
    </subcellularLocation>
</comment>
<dbReference type="Gene3D" id="3.30.2060.10">
    <property type="entry name" value="Penicillin-binding protein 1b domain"/>
    <property type="match status" value="1"/>
</dbReference>
<gene>
    <name evidence="13 16" type="primary">mfd</name>
    <name evidence="16" type="ORF">H9Q76_11790</name>
</gene>
<evidence type="ECO:0000256" key="12">
    <source>
        <dbReference type="ARBA" id="ARBA00070128"/>
    </source>
</evidence>
<dbReference type="GO" id="GO:0005524">
    <property type="term" value="F:ATP binding"/>
    <property type="evidence" value="ECO:0007669"/>
    <property type="project" value="UniProtKB-UniRule"/>
</dbReference>
<evidence type="ECO:0000259" key="14">
    <source>
        <dbReference type="PROSITE" id="PS51192"/>
    </source>
</evidence>
<feature type="domain" description="Helicase ATP-binding" evidence="14">
    <location>
        <begin position="641"/>
        <end position="802"/>
    </location>
</feature>
<dbReference type="SMART" id="SM00487">
    <property type="entry name" value="DEXDc"/>
    <property type="match status" value="1"/>
</dbReference>
<keyword evidence="3 13" id="KW-0547">Nucleotide-binding</keyword>
<dbReference type="PROSITE" id="PS51192">
    <property type="entry name" value="HELICASE_ATP_BIND_1"/>
    <property type="match status" value="1"/>
</dbReference>
<reference evidence="16 17" key="1">
    <citation type="submission" date="2020-08" db="EMBL/GenBank/DDBJ databases">
        <authorList>
            <person name="Liu C."/>
            <person name="Sun Q."/>
        </authorList>
    </citation>
    <scope>NUCLEOTIDE SEQUENCE [LARGE SCALE GENOMIC DNA]</scope>
    <source>
        <strain evidence="16 17">NSJ-4</strain>
    </source>
</reference>
<dbReference type="Pfam" id="PF17757">
    <property type="entry name" value="UvrB_inter"/>
    <property type="match status" value="1"/>
</dbReference>
<dbReference type="SUPFAM" id="SSF141259">
    <property type="entry name" value="CarD-like"/>
    <property type="match status" value="1"/>
</dbReference>
<evidence type="ECO:0000256" key="9">
    <source>
        <dbReference type="ARBA" id="ARBA00023204"/>
    </source>
</evidence>
<dbReference type="PANTHER" id="PTHR47964:SF1">
    <property type="entry name" value="ATP-DEPENDENT DNA HELICASE HOMOLOG RECG, CHLOROPLASTIC"/>
    <property type="match status" value="1"/>
</dbReference>
<proteinExistence type="inferred from homology"/>
<keyword evidence="8 13" id="KW-0238">DNA-binding</keyword>
<dbReference type="Proteomes" id="UP000515819">
    <property type="component" value="Chromosome"/>
</dbReference>
<dbReference type="InterPro" id="IPR014001">
    <property type="entry name" value="Helicase_ATP-bd"/>
</dbReference>
<dbReference type="InterPro" id="IPR001650">
    <property type="entry name" value="Helicase_C-like"/>
</dbReference>
<keyword evidence="5 13" id="KW-0378">Hydrolase</keyword>
<name>A0A7G9FLF0_9FIRM</name>
<evidence type="ECO:0000256" key="5">
    <source>
        <dbReference type="ARBA" id="ARBA00022801"/>
    </source>
</evidence>
<dbReference type="RefSeq" id="WP_195541056.1">
    <property type="nucleotide sequence ID" value="NZ_CP060632.1"/>
</dbReference>
<keyword evidence="6" id="KW-0347">Helicase</keyword>
<dbReference type="SMART" id="SM00982">
    <property type="entry name" value="TRCF"/>
    <property type="match status" value="1"/>
</dbReference>
<evidence type="ECO:0000256" key="3">
    <source>
        <dbReference type="ARBA" id="ARBA00022741"/>
    </source>
</evidence>
<dbReference type="PANTHER" id="PTHR47964">
    <property type="entry name" value="ATP-DEPENDENT DNA HELICASE HOMOLOG RECG, CHLOROPLASTIC"/>
    <property type="match status" value="1"/>
</dbReference>
<dbReference type="HAMAP" id="MF_00969">
    <property type="entry name" value="TRCF"/>
    <property type="match status" value="1"/>
</dbReference>
<dbReference type="SMART" id="SM00490">
    <property type="entry name" value="HELICc"/>
    <property type="match status" value="1"/>
</dbReference>
<evidence type="ECO:0000313" key="16">
    <source>
        <dbReference type="EMBL" id="QNL99381.1"/>
    </source>
</evidence>
<dbReference type="GO" id="GO:0000716">
    <property type="term" value="P:transcription-coupled nucleotide-excision repair, DNA damage recognition"/>
    <property type="evidence" value="ECO:0007669"/>
    <property type="project" value="UniProtKB-UniRule"/>
</dbReference>
<evidence type="ECO:0000256" key="4">
    <source>
        <dbReference type="ARBA" id="ARBA00022763"/>
    </source>
</evidence>
<keyword evidence="9 13" id="KW-0234">DNA repair</keyword>
<evidence type="ECO:0000256" key="11">
    <source>
        <dbReference type="ARBA" id="ARBA00061399"/>
    </source>
</evidence>
<dbReference type="FunFam" id="3.40.50.300:FF:000546">
    <property type="entry name" value="Transcription-repair-coupling factor"/>
    <property type="match status" value="1"/>
</dbReference>
<dbReference type="GO" id="GO:0005737">
    <property type="term" value="C:cytoplasm"/>
    <property type="evidence" value="ECO:0007669"/>
    <property type="project" value="UniProtKB-SubCell"/>
</dbReference>
<dbReference type="PROSITE" id="PS51194">
    <property type="entry name" value="HELICASE_CTER"/>
    <property type="match status" value="1"/>
</dbReference>
<feature type="domain" description="Helicase C-terminal" evidence="15">
    <location>
        <begin position="820"/>
        <end position="977"/>
    </location>
</feature>
<dbReference type="InterPro" id="IPR041471">
    <property type="entry name" value="UvrB_inter"/>
</dbReference>
<dbReference type="InterPro" id="IPR047112">
    <property type="entry name" value="RecG/Mfd"/>
</dbReference>
<dbReference type="Gene3D" id="2.40.10.170">
    <property type="match status" value="1"/>
</dbReference>
<keyword evidence="17" id="KW-1185">Reference proteome</keyword>
<evidence type="ECO:0000256" key="2">
    <source>
        <dbReference type="ARBA" id="ARBA00022490"/>
    </source>
</evidence>
<dbReference type="Pfam" id="PF02559">
    <property type="entry name" value="CarD_TRCF_RID"/>
    <property type="match status" value="1"/>
</dbReference>
<dbReference type="Pfam" id="PF03461">
    <property type="entry name" value="TRCF"/>
    <property type="match status" value="1"/>
</dbReference>
<dbReference type="EMBL" id="CP060632">
    <property type="protein sequence ID" value="QNL99381.1"/>
    <property type="molecule type" value="Genomic_DNA"/>
</dbReference>
<dbReference type="GO" id="GO:0006355">
    <property type="term" value="P:regulation of DNA-templated transcription"/>
    <property type="evidence" value="ECO:0007669"/>
    <property type="project" value="UniProtKB-UniRule"/>
</dbReference>
<dbReference type="KEGG" id="wcp:H9Q76_11790"/>
<dbReference type="InterPro" id="IPR004576">
    <property type="entry name" value="Mfd"/>
</dbReference>
<sequence>MKALTLAFQDDPRFAELKKHRDESGGIHHVWGMDRRITPLLMEALSDTKRFRLIVTYEERRAREIVEDYRFYSRQTFYYPAKDALFYSADIHSNNTVQERLEIFKKIAEGRPCTVVTTIEGLMDKIPSISHIIENILTIKVGDTLQLDTFSRKLTTLGYEKTSIVETPGQFSVRGGIIDIFSLTEECPYRVELWGDDIDSIRSFDVESQRSMERVEEFVIYPSTEMVLDDVRISKGIAKLEKEHKAQAKLLKEQFHTEQYARLNKMVESVLEELKEFNSTMGLDSMVEYFYDDTVSFLDYFPTDTDIFIDDPERVNQRAGAYAMQFGMSMEGRLEGGYVLPTQANVLYDAKTVVARLVNRTPILLSELYKKQPAWKEQYAFQIDAKGLVSYNNSFEDLMKDIEKYKKKDYRILILSPSATRGKRIAKNLQDNDVMAYFTENREQPLKPGEVRISVGRMETGFEIPECHLLVIAEGDIFTSKELKKRKKLPKYAGEKIAGFSDISVGDYVVHQNHGVGIYRGIDKVETDGRMKDYISIEYAKGSKLFVPVEQLDRIGKLSGKDGARVKLNKLGGPEWEKVRTRVKGHVEDIAKELIELYAIRSSTQGYKYSEDTVWQREFEEMFPYEETLDQQKAIDDTKHDMESGKIMDRLVCGDVGFGKTEVAIRAAFKAVQDNRQVAYLVPTTILAEQHYNTFCERMKNYPVNIRMLSRFCTPKEVKETLEQMKSGMVDIVIGTHRLLSKDIVFKNLGLLIIDEEQRFGVKHKEQIKQMKKNVDVLTLTATPIPRTLHMSLVGLRDISLLEEPPVDRLPIQTYIMEYDLEFVKEAINRELARNGQVYYVYNRVETIADITGQLRQVLPDATIEFAHGKMPERELEAMMRRFIKGEIDVLVSTTIIETGLDIPNVNTIIIHDADRFGLSQLYQLRGRVGRSNRSAYAFLLYKRDKMIKEVAEKRLKAIREFTDLGSGYKIAMKDLEIRGAGNLLGQEQSGNIEAVGYDLYCQMLNDAIRRLSGETVREEFVTNVELPLNAYIPDSYVKNEYVKLDLYKRISKCANREDNDAILEEVRDRFGEPPKPFFRLLDVAYLKAIAHEVYITDIKYVGDEVRFYMLPQAPVQAERVNPLLKRYKNTLRLTAGKQTYFRIRMSKLIEEEMVSSCEKVIEDIRTLYNTEDVNHEA</sequence>
<evidence type="ECO:0000256" key="8">
    <source>
        <dbReference type="ARBA" id="ARBA00023125"/>
    </source>
</evidence>
<dbReference type="AlphaFoldDB" id="A0A7G9FLF0"/>
<evidence type="ECO:0000259" key="15">
    <source>
        <dbReference type="PROSITE" id="PS51194"/>
    </source>
</evidence>
<dbReference type="Pfam" id="PF00270">
    <property type="entry name" value="DEAD"/>
    <property type="match status" value="1"/>
</dbReference>
<dbReference type="GO" id="GO:0003678">
    <property type="term" value="F:DNA helicase activity"/>
    <property type="evidence" value="ECO:0007669"/>
    <property type="project" value="TreeGrafter"/>
</dbReference>
<evidence type="ECO:0000256" key="6">
    <source>
        <dbReference type="ARBA" id="ARBA00022806"/>
    </source>
</evidence>
<dbReference type="SUPFAM" id="SSF52540">
    <property type="entry name" value="P-loop containing nucleoside triphosphate hydrolases"/>
    <property type="match status" value="3"/>
</dbReference>
<dbReference type="GO" id="GO:0003684">
    <property type="term" value="F:damaged DNA binding"/>
    <property type="evidence" value="ECO:0007669"/>
    <property type="project" value="InterPro"/>
</dbReference>
<protein>
    <recommendedName>
        <fullName evidence="12 13">Transcription-repair-coupling factor</fullName>
        <shortName evidence="13">TRCF</shortName>
        <ecNumber evidence="13">3.6.4.-</ecNumber>
    </recommendedName>
</protein>
<comment type="function">
    <text evidence="13">Couples transcription and DNA repair by recognizing RNA polymerase (RNAP) stalled at DNA lesions. Mediates ATP-dependent release of RNAP and its truncated transcript from the DNA, and recruitment of nucleotide excision repair machinery to the damaged site.</text>
</comment>
<dbReference type="Pfam" id="PF00271">
    <property type="entry name" value="Helicase_C"/>
    <property type="match status" value="1"/>
</dbReference>
<dbReference type="InterPro" id="IPR011545">
    <property type="entry name" value="DEAD/DEAH_box_helicase_dom"/>
</dbReference>
<evidence type="ECO:0000256" key="1">
    <source>
        <dbReference type="ARBA" id="ARBA00004496"/>
    </source>
</evidence>
<dbReference type="GO" id="GO:0016787">
    <property type="term" value="F:hydrolase activity"/>
    <property type="evidence" value="ECO:0007669"/>
    <property type="project" value="UniProtKB-KW"/>
</dbReference>
<dbReference type="InterPro" id="IPR027417">
    <property type="entry name" value="P-loop_NTPase"/>
</dbReference>
<dbReference type="InterPro" id="IPR003711">
    <property type="entry name" value="CarD-like/TRCF_RID"/>
</dbReference>